<dbReference type="AlphaFoldDB" id="A0A3S2VQS7"/>
<dbReference type="OrthoDB" id="9342475at2"/>
<feature type="domain" description="Autotransporter" evidence="1">
    <location>
        <begin position="898"/>
        <end position="1178"/>
    </location>
</feature>
<dbReference type="PROSITE" id="PS51208">
    <property type="entry name" value="AUTOTRANSPORTER"/>
    <property type="match status" value="1"/>
</dbReference>
<protein>
    <submittedName>
        <fullName evidence="2">Autotransporter outer membrane beta-barrel domain-containing protein</fullName>
    </submittedName>
</protein>
<dbReference type="Pfam" id="PF18883">
    <property type="entry name" value="AC_1"/>
    <property type="match status" value="1"/>
</dbReference>
<dbReference type="SMART" id="SM00539">
    <property type="entry name" value="NIDO"/>
    <property type="match status" value="1"/>
</dbReference>
<dbReference type="SUPFAM" id="SSF103515">
    <property type="entry name" value="Autotransporter"/>
    <property type="match status" value="1"/>
</dbReference>
<comment type="caution">
    <text evidence="2">The sequence shown here is derived from an EMBL/GenBank/DDBJ whole genome shotgun (WGS) entry which is preliminary data.</text>
</comment>
<dbReference type="InterPro" id="IPR012332">
    <property type="entry name" value="Autotransporter_pectin_lyase_C"/>
</dbReference>
<dbReference type="InterPro" id="IPR036709">
    <property type="entry name" value="Autotransporte_beta_dom_sf"/>
</dbReference>
<dbReference type="NCBIfam" id="TIGR01414">
    <property type="entry name" value="autotrans_barl"/>
    <property type="match status" value="1"/>
</dbReference>
<sequence length="1178" mass="117762">MATDGVWARARHRQGLGRVRRALLLGVAAGIVTPGVVAAQTIVTPGVAAAQRVVPGFDSNQLARNDDSSTGAVALPFAANYFGTTYNQLYVNNNGNVTFGRASGSYTPVGLGADYRGSPIIAPFFADIDTSNPASGITSYGNGSFAGRTAFGATWPGVGYFSSRADKTNTFQLILTDRADTGTGNFDIYFNYARIQFETGNANGGTNGLGGTSASAGYSNGSGEPGTYFELPGSLVNGALIDGGPNALATSSNNGVAGQFLFPVRNGTVLFANVCRAGDNASTTTVANCGPSQTYNGGILYTPSGSFILNVLDNTTINAVARGTAVLVTPASATPGTDPAGSVTINVAASATISSPTGTGIEIDNAQGTGASTVANQGTVTAGTLGILARAGSGILTVTNGGTVTAPLGVVGASSSSVSVTNTGTIAGAAIGIAALAPVATVRNGGGLSFNEVGIAAYGLASVSVENTGTITQDASIPALPSALRAGLPQLAQLTQTFSQFGAGILADGATQAFRGIGIAALGNGGAIVNSGTITAPAAGIAAYAEAATGSFGLGDLSITNSGTITATAGIGVVAFTSGGNLTVTNSGTIAGVTGLVAGIRSQQSGTLAITNTGTVSGLGGYAIDTSASAVASRIDNRGVILGTVALSNGSTLSNAGLFSTAGTSSFGSGTVENTGVIALAAQSPTDKGPVSATFGGISTFTNAGTIDLRTGSAANRLVVQGDYVGRDGTLLLDAASATGASDRLVVTGSAAGTTRLFVNNVTPGAAFTTSPVLVEVGGALTPGAFRLAGAQNFGALEVALVNGAGSGGGGTVALATVPSAVGLSAPTAVIASRTIAFQGGTAVLDRMTQLRTDAQRAASGTPSIPQAMQYAGLNQYSALVSKDPIAPNLVKPVEPVPSNVRPAAWARAYGDLERRSGSSSFSVGGTSFVRDLGYSQSGGGLLGGADLVISRLTKEDDGLVIGIMGGYTTADVRLNRNAGRQDYEGGTVGVYGTYLNGPWFWDHLFKVDLLGLDIRAPGLLQRTGLQNYAYTTNVGYRIPLEHAIYVEPTAGLEYVATTFNQQAALTATSVPLRDGDALRGRIGARVGSEFVEGDIRVEPSVTGFVYSVLTESGVTGAVNGVTGVTGLREQGKVRGEVQASVNFFNLKTGLSGFVRADYRIGGDLVGGGGRVGMRYQW</sequence>
<proteinExistence type="predicted"/>
<dbReference type="InterPro" id="IPR051495">
    <property type="entry name" value="Epithelial_Barrier/Signaling"/>
</dbReference>
<dbReference type="Gene3D" id="2.160.20.20">
    <property type="match status" value="1"/>
</dbReference>
<dbReference type="Proteomes" id="UP000286997">
    <property type="component" value="Unassembled WGS sequence"/>
</dbReference>
<dbReference type="SUPFAM" id="SSF51126">
    <property type="entry name" value="Pectin lyase-like"/>
    <property type="match status" value="1"/>
</dbReference>
<dbReference type="InterPro" id="IPR043990">
    <property type="entry name" value="AC_1"/>
</dbReference>
<dbReference type="InterPro" id="IPR011050">
    <property type="entry name" value="Pectin_lyase_fold/virulence"/>
</dbReference>
<dbReference type="EMBL" id="SACP01000025">
    <property type="protein sequence ID" value="RVU14950.1"/>
    <property type="molecule type" value="Genomic_DNA"/>
</dbReference>
<keyword evidence="3" id="KW-1185">Reference proteome</keyword>
<evidence type="ECO:0000313" key="3">
    <source>
        <dbReference type="Proteomes" id="UP000286997"/>
    </source>
</evidence>
<dbReference type="InterPro" id="IPR003886">
    <property type="entry name" value="NIDO_dom"/>
</dbReference>
<dbReference type="PANTHER" id="PTHR13802">
    <property type="entry name" value="MUCIN 4-RELATED"/>
    <property type="match status" value="1"/>
</dbReference>
<dbReference type="GO" id="GO:0019867">
    <property type="term" value="C:outer membrane"/>
    <property type="evidence" value="ECO:0007669"/>
    <property type="project" value="InterPro"/>
</dbReference>
<evidence type="ECO:0000313" key="2">
    <source>
        <dbReference type="EMBL" id="RVU14950.1"/>
    </source>
</evidence>
<dbReference type="SMART" id="SM00869">
    <property type="entry name" value="Autotransporter"/>
    <property type="match status" value="1"/>
</dbReference>
<dbReference type="GO" id="GO:0007160">
    <property type="term" value="P:cell-matrix adhesion"/>
    <property type="evidence" value="ECO:0007669"/>
    <property type="project" value="InterPro"/>
</dbReference>
<gene>
    <name evidence="2" type="ORF">EOE48_21250</name>
</gene>
<dbReference type="Pfam" id="PF06119">
    <property type="entry name" value="NIDO"/>
    <property type="match status" value="1"/>
</dbReference>
<dbReference type="Pfam" id="PF03797">
    <property type="entry name" value="Autotransporter"/>
    <property type="match status" value="1"/>
</dbReference>
<accession>A0A3S2VQS7</accession>
<dbReference type="RefSeq" id="WP_127732887.1">
    <property type="nucleotide sequence ID" value="NZ_SACP01000025.1"/>
</dbReference>
<dbReference type="InterPro" id="IPR005546">
    <property type="entry name" value="Autotransporte_beta"/>
</dbReference>
<reference evidence="2 3" key="1">
    <citation type="submission" date="2019-01" db="EMBL/GenBank/DDBJ databases">
        <authorList>
            <person name="Chen W.-M."/>
        </authorList>
    </citation>
    <scope>NUCLEOTIDE SEQUENCE [LARGE SCALE GENOMIC DNA]</scope>
    <source>
        <strain evidence="2 3">TER-1</strain>
    </source>
</reference>
<evidence type="ECO:0000259" key="1">
    <source>
        <dbReference type="PROSITE" id="PS51208"/>
    </source>
</evidence>
<dbReference type="PANTHER" id="PTHR13802:SF59">
    <property type="entry name" value="SUSHI DOMAIN-CONTAINING PROTEIN 2"/>
    <property type="match status" value="1"/>
</dbReference>
<name>A0A3S2VQS7_9HYPH</name>
<dbReference type="Gene3D" id="2.40.128.130">
    <property type="entry name" value="Autotransporter beta-domain"/>
    <property type="match status" value="1"/>
</dbReference>
<dbReference type="CDD" id="cd01344">
    <property type="entry name" value="PL2_Passenger_AT"/>
    <property type="match status" value="1"/>
</dbReference>
<organism evidence="2 3">
    <name type="scientific">Methylobacterium oryzihabitans</name>
    <dbReference type="NCBI Taxonomy" id="2499852"/>
    <lineage>
        <taxon>Bacteria</taxon>
        <taxon>Pseudomonadati</taxon>
        <taxon>Pseudomonadota</taxon>
        <taxon>Alphaproteobacteria</taxon>
        <taxon>Hyphomicrobiales</taxon>
        <taxon>Methylobacteriaceae</taxon>
        <taxon>Methylobacterium</taxon>
    </lineage>
</organism>
<dbReference type="InterPro" id="IPR006315">
    <property type="entry name" value="OM_autotransptr_brl_dom"/>
</dbReference>